<dbReference type="PROSITE" id="PS00211">
    <property type="entry name" value="ABC_TRANSPORTER_1"/>
    <property type="match status" value="1"/>
</dbReference>
<dbReference type="FunFam" id="3.40.50.300:FF:000042">
    <property type="entry name" value="Maltose/maltodextrin ABC transporter, ATP-binding protein"/>
    <property type="match status" value="1"/>
</dbReference>
<proteinExistence type="inferred from homology"/>
<dbReference type="InterPro" id="IPR008995">
    <property type="entry name" value="Mo/tungstate-bd_C_term_dom"/>
</dbReference>
<dbReference type="GO" id="GO:0140359">
    <property type="term" value="F:ABC-type transporter activity"/>
    <property type="evidence" value="ECO:0007669"/>
    <property type="project" value="InterPro"/>
</dbReference>
<dbReference type="CDD" id="cd03301">
    <property type="entry name" value="ABC_MalK_N"/>
    <property type="match status" value="1"/>
</dbReference>
<dbReference type="RefSeq" id="WP_188971170.1">
    <property type="nucleotide sequence ID" value="NZ_BMKW01000012.1"/>
</dbReference>
<reference evidence="9" key="1">
    <citation type="journal article" date="2014" name="Int. J. Syst. Evol. Microbiol.">
        <title>Complete genome sequence of Corynebacterium casei LMG S-19264T (=DSM 44701T), isolated from a smear-ripened cheese.</title>
        <authorList>
            <consortium name="US DOE Joint Genome Institute (JGI-PGF)"/>
            <person name="Walter F."/>
            <person name="Albersmeier A."/>
            <person name="Kalinowski J."/>
            <person name="Ruckert C."/>
        </authorList>
    </citation>
    <scope>NUCLEOTIDE SEQUENCE</scope>
    <source>
        <strain evidence="9">CGMCC 1.3617</strain>
    </source>
</reference>
<dbReference type="InterPro" id="IPR013611">
    <property type="entry name" value="Transp-assoc_OB_typ2"/>
</dbReference>
<dbReference type="InterPro" id="IPR047641">
    <property type="entry name" value="ABC_transpr_MalK/UgpC-like"/>
</dbReference>
<comment type="similarity">
    <text evidence="1">Belongs to the ABC transporter superfamily.</text>
</comment>
<dbReference type="SMART" id="SM00382">
    <property type="entry name" value="AAA"/>
    <property type="match status" value="1"/>
</dbReference>
<evidence type="ECO:0000256" key="2">
    <source>
        <dbReference type="ARBA" id="ARBA00022448"/>
    </source>
</evidence>
<evidence type="ECO:0000256" key="3">
    <source>
        <dbReference type="ARBA" id="ARBA00022475"/>
    </source>
</evidence>
<gene>
    <name evidence="9" type="ORF">GCM10011320_45930</name>
</gene>
<dbReference type="Gene3D" id="2.40.50.140">
    <property type="entry name" value="Nucleic acid-binding proteins"/>
    <property type="match status" value="1"/>
</dbReference>
<dbReference type="InterPro" id="IPR003593">
    <property type="entry name" value="AAA+_ATPase"/>
</dbReference>
<dbReference type="Proteomes" id="UP000661507">
    <property type="component" value="Unassembled WGS sequence"/>
</dbReference>
<keyword evidence="7" id="KW-0472">Membrane</keyword>
<dbReference type="GO" id="GO:0016887">
    <property type="term" value="F:ATP hydrolysis activity"/>
    <property type="evidence" value="ECO:0007669"/>
    <property type="project" value="InterPro"/>
</dbReference>
<reference evidence="9" key="2">
    <citation type="submission" date="2020-09" db="EMBL/GenBank/DDBJ databases">
        <authorList>
            <person name="Sun Q."/>
            <person name="Zhou Y."/>
        </authorList>
    </citation>
    <scope>NUCLEOTIDE SEQUENCE</scope>
    <source>
        <strain evidence="9">CGMCC 1.3617</strain>
    </source>
</reference>
<evidence type="ECO:0000256" key="5">
    <source>
        <dbReference type="ARBA" id="ARBA00022840"/>
    </source>
</evidence>
<keyword evidence="3" id="KW-1003">Cell membrane</keyword>
<accession>A0A917KYM9</accession>
<keyword evidence="4" id="KW-0547">Nucleotide-binding</keyword>
<keyword evidence="10" id="KW-1185">Reference proteome</keyword>
<dbReference type="Pfam" id="PF08402">
    <property type="entry name" value="TOBE_2"/>
    <property type="match status" value="1"/>
</dbReference>
<dbReference type="InterPro" id="IPR017871">
    <property type="entry name" value="ABC_transporter-like_CS"/>
</dbReference>
<dbReference type="Gene3D" id="3.40.50.300">
    <property type="entry name" value="P-loop containing nucleotide triphosphate hydrolases"/>
    <property type="match status" value="1"/>
</dbReference>
<dbReference type="InterPro" id="IPR015855">
    <property type="entry name" value="ABC_transpr_MalK-like"/>
</dbReference>
<dbReference type="PANTHER" id="PTHR43875">
    <property type="entry name" value="MALTODEXTRIN IMPORT ATP-BINDING PROTEIN MSMX"/>
    <property type="match status" value="1"/>
</dbReference>
<evidence type="ECO:0000256" key="4">
    <source>
        <dbReference type="ARBA" id="ARBA00022741"/>
    </source>
</evidence>
<dbReference type="InterPro" id="IPR012340">
    <property type="entry name" value="NA-bd_OB-fold"/>
</dbReference>
<feature type="domain" description="ABC transporter" evidence="8">
    <location>
        <begin position="4"/>
        <end position="234"/>
    </location>
</feature>
<evidence type="ECO:0000256" key="1">
    <source>
        <dbReference type="ARBA" id="ARBA00005417"/>
    </source>
</evidence>
<dbReference type="InterPro" id="IPR003439">
    <property type="entry name" value="ABC_transporter-like_ATP-bd"/>
</dbReference>
<sequence length="354" mass="38218">MTDVVMQGLSKSFGSNTVLKALDLRVPSRQFVTLLGPSGCGKTTLLRLIAGLEKATAGEIRFGDRRVDTLPPGDRNIAMVFQSYALYPTMDVARNIGYGLEVRRTPKAEKQEKVGAVAKVLEILHLLGRKPKQLSGGQRQRVALGRAMVRRPDIFLMDEPLSNLDAKLRAAMRGELRRFHLDLGTTTVYVTHDQLEAMTMSDLVVVMNEGVVQQIGTPEDVYGKPANLFVAGFIGTPPMNLIPAQLRNGVLTVAGTPLPIPIPPGAPTELVVGVRPQDVAIVEAGSPGAIPGKVWIVELIGSERLIEVELAPKLRVIAEVRATHRAAIDDVVAIRPDPAHLHVFDPATGQAISL</sequence>
<dbReference type="GO" id="GO:0008643">
    <property type="term" value="P:carbohydrate transport"/>
    <property type="evidence" value="ECO:0007669"/>
    <property type="project" value="InterPro"/>
</dbReference>
<evidence type="ECO:0000259" key="8">
    <source>
        <dbReference type="PROSITE" id="PS50893"/>
    </source>
</evidence>
<dbReference type="SUPFAM" id="SSF52540">
    <property type="entry name" value="P-loop containing nucleoside triphosphate hydrolases"/>
    <property type="match status" value="1"/>
</dbReference>
<organism evidence="9 10">
    <name type="scientific">Neoroseomonas lacus</name>
    <dbReference type="NCBI Taxonomy" id="287609"/>
    <lineage>
        <taxon>Bacteria</taxon>
        <taxon>Pseudomonadati</taxon>
        <taxon>Pseudomonadota</taxon>
        <taxon>Alphaproteobacteria</taxon>
        <taxon>Acetobacterales</taxon>
        <taxon>Acetobacteraceae</taxon>
        <taxon>Neoroseomonas</taxon>
    </lineage>
</organism>
<keyword evidence="5 9" id="KW-0067">ATP-binding</keyword>
<protein>
    <submittedName>
        <fullName evidence="9">ABC transporter ATP-binding protein</fullName>
    </submittedName>
</protein>
<dbReference type="PROSITE" id="PS50893">
    <property type="entry name" value="ABC_TRANSPORTER_2"/>
    <property type="match status" value="1"/>
</dbReference>
<name>A0A917KYM9_9PROT</name>
<dbReference type="Pfam" id="PF00005">
    <property type="entry name" value="ABC_tran"/>
    <property type="match status" value="1"/>
</dbReference>
<comment type="caution">
    <text evidence="9">The sequence shown here is derived from an EMBL/GenBank/DDBJ whole genome shotgun (WGS) entry which is preliminary data.</text>
</comment>
<keyword evidence="6" id="KW-1278">Translocase</keyword>
<dbReference type="InterPro" id="IPR027417">
    <property type="entry name" value="P-loop_NTPase"/>
</dbReference>
<dbReference type="PANTHER" id="PTHR43875:SF15">
    <property type="entry name" value="TREHALOSE IMPORT ATP-BINDING PROTEIN SUGC"/>
    <property type="match status" value="1"/>
</dbReference>
<evidence type="ECO:0000313" key="10">
    <source>
        <dbReference type="Proteomes" id="UP000661507"/>
    </source>
</evidence>
<dbReference type="Gene3D" id="2.40.50.100">
    <property type="match status" value="1"/>
</dbReference>
<keyword evidence="2" id="KW-0813">Transport</keyword>
<dbReference type="SUPFAM" id="SSF50331">
    <property type="entry name" value="MOP-like"/>
    <property type="match status" value="1"/>
</dbReference>
<dbReference type="GO" id="GO:0005524">
    <property type="term" value="F:ATP binding"/>
    <property type="evidence" value="ECO:0007669"/>
    <property type="project" value="UniProtKB-KW"/>
</dbReference>
<evidence type="ECO:0000256" key="6">
    <source>
        <dbReference type="ARBA" id="ARBA00022967"/>
    </source>
</evidence>
<evidence type="ECO:0000256" key="7">
    <source>
        <dbReference type="ARBA" id="ARBA00023136"/>
    </source>
</evidence>
<dbReference type="AlphaFoldDB" id="A0A917KYM9"/>
<dbReference type="GO" id="GO:0055052">
    <property type="term" value="C:ATP-binding cassette (ABC) transporter complex, substrate-binding subunit-containing"/>
    <property type="evidence" value="ECO:0007669"/>
    <property type="project" value="TreeGrafter"/>
</dbReference>
<dbReference type="EMBL" id="BMKW01000012">
    <property type="protein sequence ID" value="GGJ33064.1"/>
    <property type="molecule type" value="Genomic_DNA"/>
</dbReference>
<evidence type="ECO:0000313" key="9">
    <source>
        <dbReference type="EMBL" id="GGJ33064.1"/>
    </source>
</evidence>